<organism evidence="1 2">
    <name type="scientific">Kordiimonas pumila</name>
    <dbReference type="NCBI Taxonomy" id="2161677"/>
    <lineage>
        <taxon>Bacteria</taxon>
        <taxon>Pseudomonadati</taxon>
        <taxon>Pseudomonadota</taxon>
        <taxon>Alphaproteobacteria</taxon>
        <taxon>Kordiimonadales</taxon>
        <taxon>Kordiimonadaceae</taxon>
        <taxon>Kordiimonas</taxon>
    </lineage>
</organism>
<comment type="caution">
    <text evidence="1">The sequence shown here is derived from an EMBL/GenBank/DDBJ whole genome shotgun (WGS) entry which is preliminary data.</text>
</comment>
<name>A0ABV7D7P6_9PROT</name>
<evidence type="ECO:0000313" key="2">
    <source>
        <dbReference type="Proteomes" id="UP001595444"/>
    </source>
</evidence>
<reference evidence="2" key="1">
    <citation type="journal article" date="2019" name="Int. J. Syst. Evol. Microbiol.">
        <title>The Global Catalogue of Microorganisms (GCM) 10K type strain sequencing project: providing services to taxonomists for standard genome sequencing and annotation.</title>
        <authorList>
            <consortium name="The Broad Institute Genomics Platform"/>
            <consortium name="The Broad Institute Genome Sequencing Center for Infectious Disease"/>
            <person name="Wu L."/>
            <person name="Ma J."/>
        </authorList>
    </citation>
    <scope>NUCLEOTIDE SEQUENCE [LARGE SCALE GENOMIC DNA]</scope>
    <source>
        <strain evidence="2">KCTC 62164</strain>
    </source>
</reference>
<dbReference type="RefSeq" id="WP_194213279.1">
    <property type="nucleotide sequence ID" value="NZ_CP061205.1"/>
</dbReference>
<protein>
    <submittedName>
        <fullName evidence="1">Uncharacterized protein</fullName>
    </submittedName>
</protein>
<accession>A0ABV7D7P6</accession>
<sequence length="105" mass="12040">MADNSINHEDADKLIAAIDIDQYEKCAQLAETIHVKVLPPEQHNSEHPFSDYMGLKNHSTDDVQAFLRWREKPEGVPVKLKVPGETTVYVAKKGNYPFLYRERVC</sequence>
<dbReference type="EMBL" id="JBHRSL010000010">
    <property type="protein sequence ID" value="MFC3053023.1"/>
    <property type="molecule type" value="Genomic_DNA"/>
</dbReference>
<keyword evidence="2" id="KW-1185">Reference proteome</keyword>
<evidence type="ECO:0000313" key="1">
    <source>
        <dbReference type="EMBL" id="MFC3053023.1"/>
    </source>
</evidence>
<dbReference type="Proteomes" id="UP001595444">
    <property type="component" value="Unassembled WGS sequence"/>
</dbReference>
<proteinExistence type="predicted"/>
<gene>
    <name evidence="1" type="ORF">ACFOKA_14000</name>
</gene>